<comment type="caution">
    <text evidence="2">The sequence shown here is derived from an EMBL/GenBank/DDBJ whole genome shotgun (WGS) entry which is preliminary data.</text>
</comment>
<dbReference type="AlphaFoldDB" id="A0A9P6T5Z2"/>
<feature type="region of interest" description="Disordered" evidence="1">
    <location>
        <begin position="1"/>
        <end position="39"/>
    </location>
</feature>
<sequence length="129" mass="13989">MSANSNSKPAAATQASAKTKEGEAAMEGTHSVASTTVSGTKEVAVPEAILDPAARASVLPMGVDHPKSSSHEPLQTLCFQPKTLVEHQVEVLKDMLETQKGQVQILKEYIQEQEYQINWLKCKLETAEI</sequence>
<proteinExistence type="predicted"/>
<feature type="compositionally biased region" description="Polar residues" evidence="1">
    <location>
        <begin position="1"/>
        <end position="17"/>
    </location>
</feature>
<evidence type="ECO:0000313" key="3">
    <source>
        <dbReference type="Proteomes" id="UP000886653"/>
    </source>
</evidence>
<dbReference type="Proteomes" id="UP000886653">
    <property type="component" value="Unassembled WGS sequence"/>
</dbReference>
<name>A0A9P6T5Z2_9BASI</name>
<evidence type="ECO:0000256" key="1">
    <source>
        <dbReference type="SAM" id="MobiDB-lite"/>
    </source>
</evidence>
<evidence type="ECO:0000313" key="2">
    <source>
        <dbReference type="EMBL" id="KAG0139899.1"/>
    </source>
</evidence>
<organism evidence="2 3">
    <name type="scientific">Cronartium quercuum f. sp. fusiforme G11</name>
    <dbReference type="NCBI Taxonomy" id="708437"/>
    <lineage>
        <taxon>Eukaryota</taxon>
        <taxon>Fungi</taxon>
        <taxon>Dikarya</taxon>
        <taxon>Basidiomycota</taxon>
        <taxon>Pucciniomycotina</taxon>
        <taxon>Pucciniomycetes</taxon>
        <taxon>Pucciniales</taxon>
        <taxon>Coleosporiaceae</taxon>
        <taxon>Cronartium</taxon>
    </lineage>
</organism>
<keyword evidence="3" id="KW-1185">Reference proteome</keyword>
<accession>A0A9P6T5Z2</accession>
<reference evidence="2" key="1">
    <citation type="submission" date="2013-11" db="EMBL/GenBank/DDBJ databases">
        <title>Genome sequence of the fusiform rust pathogen reveals effectors for host alternation and coevolution with pine.</title>
        <authorList>
            <consortium name="DOE Joint Genome Institute"/>
            <person name="Smith K."/>
            <person name="Pendleton A."/>
            <person name="Kubisiak T."/>
            <person name="Anderson C."/>
            <person name="Salamov A."/>
            <person name="Aerts A."/>
            <person name="Riley R."/>
            <person name="Clum A."/>
            <person name="Lindquist E."/>
            <person name="Ence D."/>
            <person name="Campbell M."/>
            <person name="Kronenberg Z."/>
            <person name="Feau N."/>
            <person name="Dhillon B."/>
            <person name="Hamelin R."/>
            <person name="Burleigh J."/>
            <person name="Smith J."/>
            <person name="Yandell M."/>
            <person name="Nelson C."/>
            <person name="Grigoriev I."/>
            <person name="Davis J."/>
        </authorList>
    </citation>
    <scope>NUCLEOTIDE SEQUENCE</scope>
    <source>
        <strain evidence="2">G11</strain>
    </source>
</reference>
<dbReference type="EMBL" id="MU167504">
    <property type="protein sequence ID" value="KAG0139899.1"/>
    <property type="molecule type" value="Genomic_DNA"/>
</dbReference>
<gene>
    <name evidence="2" type="ORF">CROQUDRAFT_100876</name>
</gene>
<protein>
    <submittedName>
        <fullName evidence="2">Uncharacterized protein</fullName>
    </submittedName>
</protein>